<organism evidence="1">
    <name type="scientific">Rhodococcus hoagii</name>
    <name type="common">Corynebacterium equii</name>
    <dbReference type="NCBI Taxonomy" id="43767"/>
    <lineage>
        <taxon>Bacteria</taxon>
        <taxon>Bacillati</taxon>
        <taxon>Actinomycetota</taxon>
        <taxon>Actinomycetes</taxon>
        <taxon>Mycobacteriales</taxon>
        <taxon>Nocardiaceae</taxon>
        <taxon>Prescottella</taxon>
    </lineage>
</organism>
<gene>
    <name evidence="2" type="ORF">GS441_12560</name>
    <name evidence="3" type="ORF">GS453_17415</name>
    <name evidence="4" type="ORF">GS551_24680</name>
    <name evidence="5" type="ORF">GS551_25060</name>
    <name evidence="6" type="ORF">GS551_25115</name>
    <name evidence="7" type="ORF">GS882_07255</name>
    <name evidence="8" type="ORF">GS947_23920</name>
</gene>
<proteinExistence type="predicted"/>
<dbReference type="RefSeq" id="WP_010900380.1">
    <property type="nucleotide sequence ID" value="NC_002576.1"/>
</dbReference>
<dbReference type="EMBL" id="AF116907">
    <property type="protein sequence ID" value="AAG21722.1"/>
    <property type="molecule type" value="Genomic_DNA"/>
</dbReference>
<dbReference type="EMBL" id="WVDC01000024">
    <property type="protein sequence ID" value="NKW44515.1"/>
    <property type="molecule type" value="Genomic_DNA"/>
</dbReference>
<dbReference type="Proteomes" id="UP000608063">
    <property type="component" value="Unassembled WGS sequence"/>
</dbReference>
<dbReference type="EMBL" id="WUXR01000006">
    <property type="protein sequence ID" value="MBM4566239.1"/>
    <property type="molecule type" value="Genomic_DNA"/>
</dbReference>
<evidence type="ECO:0000313" key="3">
    <source>
        <dbReference type="EMBL" id="MBM4628536.1"/>
    </source>
</evidence>
<reference evidence="2" key="2">
    <citation type="submission" date="2019-11" db="EMBL/GenBank/DDBJ databases">
        <title>Spread of Macrolides and rifampicin resistant Rhodococcus equi in clinical isolates in the USA.</title>
        <authorList>
            <person name="Alvarez-Narvaez S."/>
            <person name="Huber L."/>
            <person name="Cohen N.D."/>
            <person name="Slovis N."/>
            <person name="Greiter M."/>
            <person name="Giguere S."/>
            <person name="Hart K."/>
        </authorList>
    </citation>
    <scope>NUCLEOTIDE SEQUENCE</scope>
    <source>
        <strain evidence="2">Lh_17</strain>
        <strain evidence="3">Lh_38</strain>
        <strain evidence="4">Lh_5</strain>
    </source>
</reference>
<dbReference type="EMBL" id="WUYC01000013">
    <property type="protein sequence ID" value="MBM4717401.1"/>
    <property type="molecule type" value="Genomic_DNA"/>
</dbReference>
<keyword evidence="1" id="KW-0614">Plasmid</keyword>
<dbReference type="EMBL" id="WUYC01000012">
    <property type="protein sequence ID" value="MBM4717321.1"/>
    <property type="molecule type" value="Genomic_DNA"/>
</dbReference>
<dbReference type="EMBL" id="WUXD01000038">
    <property type="protein sequence ID" value="MBM4628536.1"/>
    <property type="molecule type" value="Genomic_DNA"/>
</dbReference>
<protein>
    <submittedName>
        <fullName evidence="1">Uncharacterized protein</fullName>
    </submittedName>
</protein>
<evidence type="ECO:0000313" key="5">
    <source>
        <dbReference type="EMBL" id="MBM4717394.1"/>
    </source>
</evidence>
<evidence type="ECO:0000313" key="8">
    <source>
        <dbReference type="EMBL" id="NKW44515.1"/>
    </source>
</evidence>
<reference evidence="1" key="1">
    <citation type="journal article" date="2000" name="Infect. Immun.">
        <title>DNA sequence and comparison of virulence plasmids from Rhodococcus equi ATCC 33701 and 103.</title>
        <authorList>
            <person name="Takai S."/>
            <person name="Hines S.A."/>
            <person name="Sekizaki T."/>
            <person name="Nicholson V.M."/>
            <person name="Alperin D.A."/>
            <person name="Osaki M."/>
            <person name="Takamatsu D."/>
            <person name="Nakamura M."/>
            <person name="Suzuki K."/>
            <person name="Ogino N."/>
            <person name="Kakuda T."/>
            <person name="Dan H."/>
            <person name="Prescott J.F."/>
        </authorList>
    </citation>
    <scope>NUCLEOTIDE SEQUENCE</scope>
    <source>
        <strain evidence="1">103</strain>
        <plasmid evidence="1">unnamed</plasmid>
    </source>
</reference>
<evidence type="ECO:0000313" key="7">
    <source>
        <dbReference type="EMBL" id="NKT77924.1"/>
    </source>
</evidence>
<dbReference type="Proteomes" id="UP000738270">
    <property type="component" value="Unassembled WGS sequence"/>
</dbReference>
<geneLocation type="plasmid" evidence="1">
    <name>unnamed</name>
</geneLocation>
<evidence type="ECO:0000313" key="2">
    <source>
        <dbReference type="EMBL" id="MBM4566239.1"/>
    </source>
</evidence>
<dbReference type="Proteomes" id="UP000808906">
    <property type="component" value="Unassembled WGS sequence"/>
</dbReference>
<dbReference type="EMBL" id="WUYC01000012">
    <property type="protein sequence ID" value="MBM4717394.1"/>
    <property type="molecule type" value="Genomic_DNA"/>
</dbReference>
<dbReference type="EMBL" id="WVBC01000020">
    <property type="protein sequence ID" value="NKT77924.1"/>
    <property type="molecule type" value="Genomic_DNA"/>
</dbReference>
<name>Q9EUL7_RHOHA</name>
<sequence>MSEPVQPSDLYFRLQDALGALRDVRRTVVEISREYADLDATELAVDTLGEAFCPADALGRTRAGLADVARTLDAVDDAFDSALSPSSRLLRPTT</sequence>
<reference evidence="7" key="3">
    <citation type="journal article" date="2020" name="Environ. Microbiol.">
        <title>The novel and transferable erm(51) gene confers Macrolides, Lincosamides, and Streptogramins B (MLSB) resistance to clonal Rhodococcus equi in the environment.</title>
        <authorList>
            <person name="Huber L."/>
            <person name="Giguere S."/>
            <person name="Slovis N.M."/>
            <person name="Alvarez-Narvaez S."/>
            <person name="Hart K.A."/>
            <person name="Greiter M."/>
            <person name="Morris E.R.A."/>
            <person name="Cohen N.D."/>
        </authorList>
    </citation>
    <scope>NUCLEOTIDE SEQUENCE</scope>
    <source>
        <strain evidence="7">Lh_116_1</strain>
        <strain evidence="8">Lh_16_1</strain>
    </source>
</reference>
<evidence type="ECO:0000313" key="6">
    <source>
        <dbReference type="EMBL" id="MBM4717401.1"/>
    </source>
</evidence>
<accession>Q9EUL7</accession>
<evidence type="ECO:0000313" key="4">
    <source>
        <dbReference type="EMBL" id="MBM4717321.1"/>
    </source>
</evidence>
<evidence type="ECO:0000313" key="1">
    <source>
        <dbReference type="EMBL" id="AAG21722.1"/>
    </source>
</evidence>
<dbReference type="AlphaFoldDB" id="Q9EUL7"/>
<dbReference type="Proteomes" id="UP000706122">
    <property type="component" value="Unassembled WGS sequence"/>
</dbReference>
<dbReference type="Proteomes" id="UP000603463">
    <property type="component" value="Unassembled WGS sequence"/>
</dbReference>